<evidence type="ECO:0000256" key="4">
    <source>
        <dbReference type="ARBA" id="ARBA00023172"/>
    </source>
</evidence>
<dbReference type="PANTHER" id="PTHR30629">
    <property type="entry name" value="PROPHAGE INTEGRASE"/>
    <property type="match status" value="1"/>
</dbReference>
<dbReference type="GO" id="GO:0006310">
    <property type="term" value="P:DNA recombination"/>
    <property type="evidence" value="ECO:0007669"/>
    <property type="project" value="UniProtKB-KW"/>
</dbReference>
<dbReference type="SUPFAM" id="SSF56349">
    <property type="entry name" value="DNA breaking-rejoining enzymes"/>
    <property type="match status" value="1"/>
</dbReference>
<dbReference type="PATRIC" id="fig|1073372.3.peg.410"/>
<comment type="similarity">
    <text evidence="1">Belongs to the 'phage' integrase family.</text>
</comment>
<organism evidence="6 7">
    <name type="scientific">Streptococcus parasanguinis CC87K</name>
    <dbReference type="NCBI Taxonomy" id="1073372"/>
    <lineage>
        <taxon>Bacteria</taxon>
        <taxon>Bacillati</taxon>
        <taxon>Bacillota</taxon>
        <taxon>Bacilli</taxon>
        <taxon>Lactobacillales</taxon>
        <taxon>Streptococcaceae</taxon>
        <taxon>Streptococcus</taxon>
    </lineage>
</organism>
<dbReference type="Gene3D" id="1.10.443.10">
    <property type="entry name" value="Intergrase catalytic core"/>
    <property type="match status" value="1"/>
</dbReference>
<keyword evidence="4" id="KW-0233">DNA recombination</keyword>
<dbReference type="PANTHER" id="PTHR30629:SF2">
    <property type="entry name" value="PROPHAGE INTEGRASE INTS-RELATED"/>
    <property type="match status" value="1"/>
</dbReference>
<dbReference type="InterPro" id="IPR013762">
    <property type="entry name" value="Integrase-like_cat_sf"/>
</dbReference>
<dbReference type="GO" id="GO:0003677">
    <property type="term" value="F:DNA binding"/>
    <property type="evidence" value="ECO:0007669"/>
    <property type="project" value="UniProtKB-KW"/>
</dbReference>
<keyword evidence="2" id="KW-0229">DNA integration</keyword>
<comment type="caution">
    <text evidence="6">The sequence shown here is derived from an EMBL/GenBank/DDBJ whole genome shotgun (WGS) entry which is preliminary data.</text>
</comment>
<evidence type="ECO:0000256" key="3">
    <source>
        <dbReference type="ARBA" id="ARBA00023125"/>
    </source>
</evidence>
<dbReference type="GO" id="GO:0015074">
    <property type="term" value="P:DNA integration"/>
    <property type="evidence" value="ECO:0007669"/>
    <property type="project" value="UniProtKB-KW"/>
</dbReference>
<reference evidence="6 7" key="1">
    <citation type="submission" date="2013-10" db="EMBL/GenBank/DDBJ databases">
        <title>The Genome Sequence of Streptococcus parasanguinis CC87K.</title>
        <authorList>
            <consortium name="The Broad Institute Genomics Platform"/>
            <person name="Earl A."/>
            <person name="Allen-Vercoe E."/>
            <person name="Daigneault M."/>
            <person name="Young S.K."/>
            <person name="Zeng Q."/>
            <person name="Gargeya S."/>
            <person name="Fitzgerald M."/>
            <person name="Abouelleil A."/>
            <person name="Alvarado L."/>
            <person name="Chapman S.B."/>
            <person name="Gainer-Dewar J."/>
            <person name="Goldberg J."/>
            <person name="Griggs A."/>
            <person name="Gujja S."/>
            <person name="Hansen M."/>
            <person name="Howarth C."/>
            <person name="Imamovic A."/>
            <person name="Ireland A."/>
            <person name="Larimer J."/>
            <person name="McCowan C."/>
            <person name="Murphy C."/>
            <person name="Pearson M."/>
            <person name="Poon T.W."/>
            <person name="Priest M."/>
            <person name="Roberts A."/>
            <person name="Saif S."/>
            <person name="Shea T."/>
            <person name="Sykes S."/>
            <person name="Wortman J."/>
            <person name="Nusbaum C."/>
            <person name="Birren B."/>
        </authorList>
    </citation>
    <scope>NUCLEOTIDE SEQUENCE [LARGE SCALE GENOMIC DNA]</scope>
    <source>
        <strain evidence="6 7">CC87K</strain>
    </source>
</reference>
<dbReference type="Gene3D" id="1.10.150.130">
    <property type="match status" value="1"/>
</dbReference>
<dbReference type="InterPro" id="IPR050808">
    <property type="entry name" value="Phage_Integrase"/>
</dbReference>
<dbReference type="Proteomes" id="UP000018716">
    <property type="component" value="Unassembled WGS sequence"/>
</dbReference>
<dbReference type="OrthoDB" id="9803188at2"/>
<name>V8BHX3_STRPA</name>
<evidence type="ECO:0000313" key="6">
    <source>
        <dbReference type="EMBL" id="ETD14081.1"/>
    </source>
</evidence>
<keyword evidence="3" id="KW-0238">DNA-binding</keyword>
<dbReference type="EMBL" id="AZJD01000001">
    <property type="protein sequence ID" value="ETD14081.1"/>
    <property type="molecule type" value="Genomic_DNA"/>
</dbReference>
<accession>V8BHX3</accession>
<dbReference type="Pfam" id="PF00589">
    <property type="entry name" value="Phage_integrase"/>
    <property type="match status" value="1"/>
</dbReference>
<dbReference type="CDD" id="cd01189">
    <property type="entry name" value="INT_ICEBs1_C_like"/>
    <property type="match status" value="1"/>
</dbReference>
<evidence type="ECO:0000256" key="1">
    <source>
        <dbReference type="ARBA" id="ARBA00008857"/>
    </source>
</evidence>
<evidence type="ECO:0000259" key="5">
    <source>
        <dbReference type="PROSITE" id="PS51898"/>
    </source>
</evidence>
<dbReference type="InterPro" id="IPR010998">
    <property type="entry name" value="Integrase_recombinase_N"/>
</dbReference>
<sequence>MSIIKYKAKKSKTGYLYKVRIYRVIDGKRHDFFKSGFKTLREAKQYETLMMQKKYSGELTELLSASKKSFIDVFEEWFKTYQDTVELTTSVRTDDLFRLHILPSLGEFKISKITPWQCQELITEKGKTFRNIKQIKSYISQIFEFAIKMKLISDNPVKGVVLPKREKIESQNYFTVQELHQFLKIVKEEEPYKNYALFRLLAYSGLRKGELYSLRWSDLDFDNQILSVSKNLGRINGKALEKSTKNKFSVRQIRLDQDTVDILSEWKRQSLREKGKLTVTPLNLGESYMFTFINRNGEEEPLYQDYINSILKRIIDKHGLKKITPHGFRHTHATLMIEIGIDPVNTAKRLGHASSQMTLDTYSHTTAVGEVKAINKFANYMNGWKD</sequence>
<dbReference type="HOGENOM" id="CLU_027562_17_6_9"/>
<dbReference type="PROSITE" id="PS51898">
    <property type="entry name" value="TYR_RECOMBINASE"/>
    <property type="match status" value="1"/>
</dbReference>
<keyword evidence="7" id="KW-1185">Reference proteome</keyword>
<protein>
    <recommendedName>
        <fullName evidence="5">Tyr recombinase domain-containing protein</fullName>
    </recommendedName>
</protein>
<dbReference type="Pfam" id="PF14659">
    <property type="entry name" value="Phage_int_SAM_3"/>
    <property type="match status" value="1"/>
</dbReference>
<dbReference type="RefSeq" id="WP_023917925.1">
    <property type="nucleotide sequence ID" value="NZ_KI669401.1"/>
</dbReference>
<evidence type="ECO:0000313" key="7">
    <source>
        <dbReference type="Proteomes" id="UP000018716"/>
    </source>
</evidence>
<dbReference type="InterPro" id="IPR002104">
    <property type="entry name" value="Integrase_catalytic"/>
</dbReference>
<dbReference type="AlphaFoldDB" id="V8BHX3"/>
<dbReference type="InterPro" id="IPR011010">
    <property type="entry name" value="DNA_brk_join_enz"/>
</dbReference>
<dbReference type="InterPro" id="IPR028259">
    <property type="entry name" value="AP2-like_int_N"/>
</dbReference>
<feature type="domain" description="Tyr recombinase" evidence="5">
    <location>
        <begin position="169"/>
        <end position="375"/>
    </location>
</feature>
<gene>
    <name evidence="6" type="ORF">HMPREF1195_00400</name>
</gene>
<dbReference type="Pfam" id="PF14657">
    <property type="entry name" value="Arm-DNA-bind_4"/>
    <property type="match status" value="1"/>
</dbReference>
<proteinExistence type="inferred from homology"/>
<evidence type="ECO:0000256" key="2">
    <source>
        <dbReference type="ARBA" id="ARBA00022908"/>
    </source>
</evidence>
<dbReference type="InterPro" id="IPR004107">
    <property type="entry name" value="Integrase_SAM-like_N"/>
</dbReference>